<keyword evidence="6" id="KW-1185">Reference proteome</keyword>
<dbReference type="Proteomes" id="UP001333710">
    <property type="component" value="Chromosome"/>
</dbReference>
<keyword evidence="2" id="KW-0547">Nucleotide-binding</keyword>
<keyword evidence="1" id="KW-0813">Transport</keyword>
<dbReference type="PROSITE" id="PS50893">
    <property type="entry name" value="ABC_TRANSPORTER_2"/>
    <property type="match status" value="1"/>
</dbReference>
<accession>A0AA48KWJ0</accession>
<protein>
    <submittedName>
        <fullName evidence="5">Methionine ABC transporter ATP-binding protein</fullName>
    </submittedName>
</protein>
<keyword evidence="3 5" id="KW-0067">ATP-binding</keyword>
<dbReference type="InterPro" id="IPR027417">
    <property type="entry name" value="P-loop_NTPase"/>
</dbReference>
<dbReference type="InterPro" id="IPR017871">
    <property type="entry name" value="ABC_transporter-like_CS"/>
</dbReference>
<evidence type="ECO:0000313" key="6">
    <source>
        <dbReference type="Proteomes" id="UP001333710"/>
    </source>
</evidence>
<evidence type="ECO:0000259" key="4">
    <source>
        <dbReference type="PROSITE" id="PS50893"/>
    </source>
</evidence>
<dbReference type="PANTHER" id="PTHR24220">
    <property type="entry name" value="IMPORT ATP-BINDING PROTEIN"/>
    <property type="match status" value="1"/>
</dbReference>
<organism evidence="5 6">
    <name type="scientific">Planctobacterium marinum</name>
    <dbReference type="NCBI Taxonomy" id="1631968"/>
    <lineage>
        <taxon>Bacteria</taxon>
        <taxon>Pseudomonadati</taxon>
        <taxon>Pseudomonadota</taxon>
        <taxon>Gammaproteobacteria</taxon>
        <taxon>Alteromonadales</taxon>
        <taxon>Alteromonadaceae</taxon>
        <taxon>Planctobacterium</taxon>
    </lineage>
</organism>
<proteinExistence type="predicted"/>
<sequence>MNEAAKEQQIRIENLSFQYDKSSDHNLIEIPHWHIDKGQKVFLYGPSGSGKSTLLNLLAGTLKPNTGTIHILGQEVSALSSRKRDKFRAQHIGVVFQQFNLIPYLSVEQNIRAAAWLGNNIDNNLDNKIQSIVTQLQLPLSVLSQQASQLSVGQQQRVAIARALINQPELMIVDEPTSALDTTARDSFMQLLLASCEQAKSTLIFVSHDPGLKNYFDTSVSLTEINKATLPGAKA</sequence>
<dbReference type="GO" id="GO:0016887">
    <property type="term" value="F:ATP hydrolysis activity"/>
    <property type="evidence" value="ECO:0007669"/>
    <property type="project" value="InterPro"/>
</dbReference>
<dbReference type="AlphaFoldDB" id="A0AA48KWJ0"/>
<dbReference type="SUPFAM" id="SSF52540">
    <property type="entry name" value="P-loop containing nucleoside triphosphate hydrolases"/>
    <property type="match status" value="1"/>
</dbReference>
<dbReference type="GO" id="GO:0005524">
    <property type="term" value="F:ATP binding"/>
    <property type="evidence" value="ECO:0007669"/>
    <property type="project" value="UniProtKB-KW"/>
</dbReference>
<dbReference type="GO" id="GO:0005886">
    <property type="term" value="C:plasma membrane"/>
    <property type="evidence" value="ECO:0007669"/>
    <property type="project" value="TreeGrafter"/>
</dbReference>
<dbReference type="RefSeq" id="WP_338294679.1">
    <property type="nucleotide sequence ID" value="NZ_AP027272.1"/>
</dbReference>
<evidence type="ECO:0000256" key="1">
    <source>
        <dbReference type="ARBA" id="ARBA00022448"/>
    </source>
</evidence>
<dbReference type="InterPro" id="IPR017911">
    <property type="entry name" value="MacB-like_ATP-bd"/>
</dbReference>
<dbReference type="CDD" id="cd03255">
    <property type="entry name" value="ABC_MJ0796_LolCDE_FtsE"/>
    <property type="match status" value="1"/>
</dbReference>
<dbReference type="EMBL" id="AP027272">
    <property type="protein sequence ID" value="BDX08615.1"/>
    <property type="molecule type" value="Genomic_DNA"/>
</dbReference>
<name>A0AA48KWJ0_9ALTE</name>
<dbReference type="InterPro" id="IPR003439">
    <property type="entry name" value="ABC_transporter-like_ATP-bd"/>
</dbReference>
<gene>
    <name evidence="5" type="ORF">MACH26_41360</name>
</gene>
<dbReference type="InterPro" id="IPR015854">
    <property type="entry name" value="ABC_transpr_LolD-like"/>
</dbReference>
<dbReference type="Pfam" id="PF00005">
    <property type="entry name" value="ABC_tran"/>
    <property type="match status" value="1"/>
</dbReference>
<dbReference type="PROSITE" id="PS00211">
    <property type="entry name" value="ABC_TRANSPORTER_1"/>
    <property type="match status" value="1"/>
</dbReference>
<evidence type="ECO:0000256" key="2">
    <source>
        <dbReference type="ARBA" id="ARBA00022741"/>
    </source>
</evidence>
<reference evidence="5" key="1">
    <citation type="submission" date="2023-01" db="EMBL/GenBank/DDBJ databases">
        <title>Complete genome sequence of Planctobacterium marinum strain Dej080120_11.</title>
        <authorList>
            <person name="Ueki S."/>
            <person name="Maruyama F."/>
        </authorList>
    </citation>
    <scope>NUCLEOTIDE SEQUENCE</scope>
    <source>
        <strain evidence="5">Dej080120_11</strain>
    </source>
</reference>
<dbReference type="KEGG" id="pmaw:MACH26_41360"/>
<dbReference type="InterPro" id="IPR003593">
    <property type="entry name" value="AAA+_ATPase"/>
</dbReference>
<evidence type="ECO:0000313" key="5">
    <source>
        <dbReference type="EMBL" id="BDX08615.1"/>
    </source>
</evidence>
<dbReference type="SMART" id="SM00382">
    <property type="entry name" value="AAA"/>
    <property type="match status" value="1"/>
</dbReference>
<dbReference type="Gene3D" id="3.40.50.300">
    <property type="entry name" value="P-loop containing nucleotide triphosphate hydrolases"/>
    <property type="match status" value="1"/>
</dbReference>
<dbReference type="GO" id="GO:0022857">
    <property type="term" value="F:transmembrane transporter activity"/>
    <property type="evidence" value="ECO:0007669"/>
    <property type="project" value="TreeGrafter"/>
</dbReference>
<evidence type="ECO:0000256" key="3">
    <source>
        <dbReference type="ARBA" id="ARBA00022840"/>
    </source>
</evidence>
<feature type="domain" description="ABC transporter" evidence="4">
    <location>
        <begin position="10"/>
        <end position="235"/>
    </location>
</feature>
<dbReference type="PANTHER" id="PTHR24220:SF611">
    <property type="entry name" value="ATP-BINDING COMPONENT OF ABC TRANSPORTER-RELATED"/>
    <property type="match status" value="1"/>
</dbReference>